<evidence type="ECO:0000313" key="1">
    <source>
        <dbReference type="EMBL" id="QPS00958.1"/>
    </source>
</evidence>
<dbReference type="GeneID" id="35768517"/>
<accession>A0A0X8FE76</accession>
<dbReference type="AlphaFoldDB" id="A0A0X8FE76"/>
<dbReference type="KEGG" id="aun:AWM73_03985"/>
<organism evidence="1 2">
    <name type="scientific">Aerococcus urinae</name>
    <dbReference type="NCBI Taxonomy" id="1376"/>
    <lineage>
        <taxon>Bacteria</taxon>
        <taxon>Bacillati</taxon>
        <taxon>Bacillota</taxon>
        <taxon>Bacilli</taxon>
        <taxon>Lactobacillales</taxon>
        <taxon>Aerococcaceae</taxon>
        <taxon>Aerococcus</taxon>
    </lineage>
</organism>
<sequence>MGFRFKKEEMESIGDLFDRLIQPAKPRQEDQTEDQAEEKASIYLSQDFIRKYTSFDSFEEFSLQAPLPLQAADQLNEGDSYLMNQFVRQHSDFESWQELLNHR</sequence>
<evidence type="ECO:0000313" key="2">
    <source>
        <dbReference type="Proteomes" id="UP000594771"/>
    </source>
</evidence>
<dbReference type="Proteomes" id="UP000594771">
    <property type="component" value="Chromosome"/>
</dbReference>
<name>A0A0X8FE76_9LACT</name>
<dbReference type="OrthoDB" id="9967842at2"/>
<reference evidence="1 2" key="1">
    <citation type="submission" date="2020-12" db="EMBL/GenBank/DDBJ databases">
        <title>FDA dAtabase for Regulatory Grade micrObial Sequences (FDA-ARGOS): Supporting development and validation of Infectious Disease Dx tests.</title>
        <authorList>
            <person name="Sproer C."/>
            <person name="Gronow S."/>
            <person name="Severitt S."/>
            <person name="Schroder I."/>
            <person name="Tallon L."/>
            <person name="Sadzewicz L."/>
            <person name="Zhao X."/>
            <person name="Boylan J."/>
            <person name="Ott S."/>
            <person name="Bowen H."/>
            <person name="Vavikolanu K."/>
            <person name="Mehta A."/>
            <person name="Aluvathingal J."/>
            <person name="Nadendla S."/>
            <person name="Lowell S."/>
            <person name="Myers T."/>
            <person name="Yan Y."/>
            <person name="Sichtig H."/>
        </authorList>
    </citation>
    <scope>NUCLEOTIDE SEQUENCE [LARGE SCALE GENOMIC DNA]</scope>
    <source>
        <strain evidence="1 2">FDAARGOS_911</strain>
    </source>
</reference>
<dbReference type="RefSeq" id="WP_060778179.1">
    <property type="nucleotide sequence ID" value="NZ_CAJHLF010000002.1"/>
</dbReference>
<dbReference type="EMBL" id="CP065662">
    <property type="protein sequence ID" value="QPS00958.1"/>
    <property type="molecule type" value="Genomic_DNA"/>
</dbReference>
<protein>
    <submittedName>
        <fullName evidence="1">Uncharacterized protein</fullName>
    </submittedName>
</protein>
<gene>
    <name evidence="1" type="ORF">I6G68_06070</name>
</gene>
<proteinExistence type="predicted"/>